<dbReference type="OrthoDB" id="69764at2"/>
<reference evidence="1 3" key="1">
    <citation type="submission" date="2018-06" db="EMBL/GenBank/DDBJ databases">
        <authorList>
            <consortium name="Pathogen Informatics"/>
            <person name="Doyle S."/>
        </authorList>
    </citation>
    <scope>NUCLEOTIDE SEQUENCE [LARGE SCALE GENOMIC DNA]</scope>
    <source>
        <strain evidence="1 3">NCTC13160</strain>
    </source>
</reference>
<dbReference type="EMBL" id="UGSG01000001">
    <property type="protein sequence ID" value="SUA81581.1"/>
    <property type="molecule type" value="Genomic_DNA"/>
</dbReference>
<dbReference type="SUPFAM" id="SSF159238">
    <property type="entry name" value="SO1590-like"/>
    <property type="match status" value="1"/>
</dbReference>
<evidence type="ECO:0000313" key="2">
    <source>
        <dbReference type="EMBL" id="VVE63776.1"/>
    </source>
</evidence>
<keyword evidence="4" id="KW-1185">Reference proteome</keyword>
<evidence type="ECO:0000313" key="3">
    <source>
        <dbReference type="Proteomes" id="UP000254573"/>
    </source>
</evidence>
<reference evidence="2 4" key="2">
    <citation type="submission" date="2019-08" db="EMBL/GenBank/DDBJ databases">
        <authorList>
            <person name="Peeters C."/>
        </authorList>
    </citation>
    <scope>NUCLEOTIDE SEQUENCE [LARGE SCALE GENOMIC DNA]</scope>
    <source>
        <strain evidence="2 4">LMG 31119</strain>
    </source>
</reference>
<dbReference type="KEGG" id="ppno:DA70_08025"/>
<accession>A0A378YYR2</accession>
<dbReference type="Pfam" id="PF11528">
    <property type="entry name" value="DUF3224"/>
    <property type="match status" value="1"/>
</dbReference>
<dbReference type="STRING" id="93220.A6P55_19045"/>
<name>A0A378YYR2_9BURK</name>
<dbReference type="Proteomes" id="UP000361468">
    <property type="component" value="Unassembled WGS sequence"/>
</dbReference>
<sequence length="134" mass="14178">MERTAKGLFDVQLAPHPLSGVAEATGLGRMSLDKRYHGDLEATSQGEMLAFRSTTPGSAGYVAMERVQGALHGRSGTFVLQHSSTMTRGAPEQSITVVPDSGTDGLSGLAGRLVIVIADGQHSYEFRYSLPDGQ</sequence>
<dbReference type="AlphaFoldDB" id="A0A378YYR2"/>
<organism evidence="1 3">
    <name type="scientific">Pandoraea pnomenusa</name>
    <dbReference type="NCBI Taxonomy" id="93220"/>
    <lineage>
        <taxon>Bacteria</taxon>
        <taxon>Pseudomonadati</taxon>
        <taxon>Pseudomonadota</taxon>
        <taxon>Betaproteobacteria</taxon>
        <taxon>Burkholderiales</taxon>
        <taxon>Burkholderiaceae</taxon>
        <taxon>Pandoraea</taxon>
    </lineage>
</organism>
<dbReference type="RefSeq" id="WP_025249410.1">
    <property type="nucleotide sequence ID" value="NZ_CABPSO010000003.1"/>
</dbReference>
<evidence type="ECO:0000313" key="1">
    <source>
        <dbReference type="EMBL" id="SUA81581.1"/>
    </source>
</evidence>
<dbReference type="Proteomes" id="UP000254573">
    <property type="component" value="Unassembled WGS sequence"/>
</dbReference>
<gene>
    <name evidence="1" type="ORF">NCTC13160_04446</name>
    <name evidence="2" type="ORF">PPN31119_01349</name>
</gene>
<dbReference type="InterPro" id="IPR023159">
    <property type="entry name" value="SO1590-like_sf"/>
</dbReference>
<dbReference type="EMBL" id="CABPSO010000003">
    <property type="protein sequence ID" value="VVE63776.1"/>
    <property type="molecule type" value="Genomic_DNA"/>
</dbReference>
<dbReference type="Gene3D" id="2.40.350.10">
    <property type="entry name" value="SO1590-like"/>
    <property type="match status" value="1"/>
</dbReference>
<evidence type="ECO:0000313" key="4">
    <source>
        <dbReference type="Proteomes" id="UP000361468"/>
    </source>
</evidence>
<dbReference type="InterPro" id="IPR021607">
    <property type="entry name" value="DUF3224"/>
</dbReference>
<proteinExistence type="predicted"/>
<protein>
    <submittedName>
        <fullName evidence="1">Protein of uncharacterized function (DUF3224)</fullName>
    </submittedName>
</protein>
<dbReference type="KEGG" id="ppnm:LV28_22555"/>